<dbReference type="InterPro" id="IPR050272">
    <property type="entry name" value="Isochorismatase-like_hydrls"/>
</dbReference>
<keyword evidence="2" id="KW-0378">Hydrolase</keyword>
<protein>
    <submittedName>
        <fullName evidence="4">Nicotinamidase/pyrazinamidase</fullName>
    </submittedName>
</protein>
<name>A0A1E3AIB9_9FIRM</name>
<dbReference type="PANTHER" id="PTHR43540:SF6">
    <property type="entry name" value="ISOCHORISMATASE-LIKE DOMAIN-CONTAINING PROTEIN"/>
    <property type="match status" value="1"/>
</dbReference>
<dbReference type="Pfam" id="PF00857">
    <property type="entry name" value="Isochorismatase"/>
    <property type="match status" value="1"/>
</dbReference>
<dbReference type="Gene3D" id="3.40.50.850">
    <property type="entry name" value="Isochorismatase-like"/>
    <property type="match status" value="1"/>
</dbReference>
<evidence type="ECO:0000259" key="3">
    <source>
        <dbReference type="Pfam" id="PF00857"/>
    </source>
</evidence>
<dbReference type="Proteomes" id="UP000094067">
    <property type="component" value="Unassembled WGS sequence"/>
</dbReference>
<evidence type="ECO:0000256" key="2">
    <source>
        <dbReference type="ARBA" id="ARBA00022801"/>
    </source>
</evidence>
<dbReference type="GO" id="GO:0016787">
    <property type="term" value="F:hydrolase activity"/>
    <property type="evidence" value="ECO:0007669"/>
    <property type="project" value="UniProtKB-KW"/>
</dbReference>
<evidence type="ECO:0000256" key="1">
    <source>
        <dbReference type="ARBA" id="ARBA00006336"/>
    </source>
</evidence>
<dbReference type="PANTHER" id="PTHR43540">
    <property type="entry name" value="PEROXYUREIDOACRYLATE/UREIDOACRYLATE AMIDOHYDROLASE-RELATED"/>
    <property type="match status" value="1"/>
</dbReference>
<evidence type="ECO:0000313" key="4">
    <source>
        <dbReference type="EMBL" id="ODM08488.1"/>
    </source>
</evidence>
<organism evidence="4 5">
    <name type="scientific">Eisenbergiella tayi</name>
    <dbReference type="NCBI Taxonomy" id="1432052"/>
    <lineage>
        <taxon>Bacteria</taxon>
        <taxon>Bacillati</taxon>
        <taxon>Bacillota</taxon>
        <taxon>Clostridia</taxon>
        <taxon>Lachnospirales</taxon>
        <taxon>Lachnospiraceae</taxon>
        <taxon>Eisenbergiella</taxon>
    </lineage>
</organism>
<proteinExistence type="inferred from homology"/>
<sequence>MPDGQKHKTGGTGAVKCNNVTFDMLTENGCTKENGKADSEMKKVLVVVDMQNDFIDGSLGTVQAQGIVSKVISKIKSYPADCIYATRDTHGEDYLESSEGKNLPVVHCVKGSKGWEIRPEVAEAMPQAVILDKPTFGSTELAKLLYRENEKEELEVELVGLCTDICVVSNALLLKSFLPENRISVDASCCAGVTPENHEAALATMKMCQIMVEG</sequence>
<evidence type="ECO:0000313" key="5">
    <source>
        <dbReference type="Proteomes" id="UP000094067"/>
    </source>
</evidence>
<dbReference type="PATRIC" id="fig|1432052.4.peg.126"/>
<dbReference type="InterPro" id="IPR036380">
    <property type="entry name" value="Isochorismatase-like_sf"/>
</dbReference>
<dbReference type="CDD" id="cd00431">
    <property type="entry name" value="cysteine_hydrolases"/>
    <property type="match status" value="1"/>
</dbReference>
<dbReference type="AlphaFoldDB" id="A0A1E3AIB9"/>
<dbReference type="InterPro" id="IPR000868">
    <property type="entry name" value="Isochorismatase-like_dom"/>
</dbReference>
<accession>A0A1E3AIB9</accession>
<dbReference type="SUPFAM" id="SSF52499">
    <property type="entry name" value="Isochorismatase-like hydrolases"/>
    <property type="match status" value="1"/>
</dbReference>
<comment type="similarity">
    <text evidence="1">Belongs to the isochorismatase family.</text>
</comment>
<gene>
    <name evidence="4" type="ORF">BEI61_00117</name>
</gene>
<reference evidence="4 5" key="1">
    <citation type="submission" date="2016-07" db="EMBL/GenBank/DDBJ databases">
        <title>Characterization of isolates of Eisenbergiella tayi derived from blood cultures, using whole genome sequencing.</title>
        <authorList>
            <person name="Burdz T."/>
            <person name="Wiebe D."/>
            <person name="Huynh C."/>
            <person name="Bernard K."/>
        </authorList>
    </citation>
    <scope>NUCLEOTIDE SEQUENCE [LARGE SCALE GENOMIC DNA]</scope>
    <source>
        <strain evidence="4 5">NML 110608</strain>
    </source>
</reference>
<feature type="domain" description="Isochorismatase-like" evidence="3">
    <location>
        <begin position="44"/>
        <end position="208"/>
    </location>
</feature>
<dbReference type="EMBL" id="MCGH01000001">
    <property type="protein sequence ID" value="ODM08488.1"/>
    <property type="molecule type" value="Genomic_DNA"/>
</dbReference>
<comment type="caution">
    <text evidence="4">The sequence shown here is derived from an EMBL/GenBank/DDBJ whole genome shotgun (WGS) entry which is preliminary data.</text>
</comment>